<name>A0A0S4IRH5_BODSA</name>
<dbReference type="InterPro" id="IPR018490">
    <property type="entry name" value="cNMP-bd_dom_sf"/>
</dbReference>
<gene>
    <name evidence="2" type="ORF">BSAL_61975</name>
</gene>
<feature type="region of interest" description="Disordered" evidence="1">
    <location>
        <begin position="1474"/>
        <end position="1493"/>
    </location>
</feature>
<proteinExistence type="predicted"/>
<dbReference type="Gene3D" id="2.60.120.10">
    <property type="entry name" value="Jelly Rolls"/>
    <property type="match status" value="1"/>
</dbReference>
<accession>A0A0S4IRH5</accession>
<protein>
    <recommendedName>
        <fullName evidence="4">Cyclic nucleotide-binding domain-containing protein</fullName>
    </recommendedName>
</protein>
<feature type="compositionally biased region" description="Polar residues" evidence="1">
    <location>
        <begin position="468"/>
        <end position="477"/>
    </location>
</feature>
<dbReference type="VEuPathDB" id="TriTrypDB:BSAL_61975"/>
<evidence type="ECO:0000256" key="1">
    <source>
        <dbReference type="SAM" id="MobiDB-lite"/>
    </source>
</evidence>
<sequence length="1528" mass="167505">MVAFSRRMSGAHEREARKSIANTLGLDKETTSRLTTEFLISAITSSEGQELWTQAGNPGFAFPPPTTTITAASSSARPSGQGKRPSWSKHVEEEGMSPVLPASPIASFLASPSRKRSIVSIKVSPLEPDDFNDMSQTINTDTSEREEEEEFPSGRRRSRLPSVFAVKLGPGAASALLGESAFVNFSLLEISTSRRPTLTEQRHREAAGRRNINFAKSLMQHLQRQQAREDFGASKIAADAQELQTMRQLRSSHWFANMYLHKFQEILWSTCSSERAKRMLIKALSPLIIRSVLRRRRNLQTFKILPSKELQDRPSVQWLMKSSQVIGKWPVDAVEKLRGKLKPFAYVEGCCVAYGGDAPTRTSVFFVTAGHAVEIPNRSDVLRALNGASLPQRAGQASPSPPNSPPTSHPRRSSLLVSTKQQIAPDVLPLLFDADEEKLLSQQQTSVGASGGASPTISADSSHVAANPPSQQPQSMKNAVHLSAFQMKSLSPQAIQLYQELQHFTAGSCIGDIQVILGQTRRRALRAWANTTGYMVTSETMQQLMLEYMPPSSRADCLHTAKNIAKGQLAKQSKPSVHQMKNMHGVLAVWPLQVLTHLQSLLQPQVNVSGEIAARDLLHSNKLCITHTGVAQIEARNGILGRDAGNGESSTAPSTPSHRVIQRVTTQHCLFGVGGIVQTDLPLTTSEEWSLRSLSFSEMWVAPTAEVRKILVQYKCIAQSVNVATDLLTIQLNSAALAYANGPPPTTTGAANSKQQFTHPNVPKSVALALRTYAAFQNLPDRSLLRFAKMLRARVTSAGESLCTEKTVPREGFLVYCGTLLLQRTETSSGGATVTKTIRDVFPGTCLSFMEAVVETVVEFTATCASSCIILCGDRQMLLEAVSNGGRDFSSMYALIERCEVLSGLKSAKAAEDSLKKKAREKEVREREGQEKRLAATRELSLARAKAYEERTQKEAELAELQSPHRRPLNVSAQERVENYRATQRAFHQMTVENRVFASMGNQLYQYIKHPEVEERLAYLSDPLKIHEPVRSGNESEKMKETRPPILFATIDEASGRLVLAAPQSALTASQRPPMTKFQPPSPRKPQLDIPSKHLQQSLSHAVESSSNGGSPLQAMSASGLIKALGGSSPRSGVSLTDHDDAAPLPDVVSSLPTPSQFALVSPARSHRIPKGLLALPPQPHSMVASPSDATITTTANENNVRPVPHALRSDEQRRFREDFHSRSVRDRVDKICCRQPSPNSPPRRRTSMNDDDGTVGADETPEGISPRAMSMHTTYTIGGMSNFTSMGNKDTPRWSEFRVQSTELPEVRHWLSPDGSEGFRHHHQRDTLPSSLRQSSAHLSSNVVQRNGAPHHAMTRFKAEDDDLFLKNTLRPRLVQSDADKPAASGGASSARCAEIRRDISEKLALLTIDDFDGGRTKLMMSHAQRQADPSLPAPKQVMKPVRAQASTGRGRVATFGTTISYVVDPFHDGRVHPSETVRDDGQQRVGRVLPRSMLQGAKNGLDALSKDERALLVEKAFTVTAKPGDT</sequence>
<feature type="compositionally biased region" description="Pro residues" evidence="1">
    <location>
        <begin position="399"/>
        <end position="408"/>
    </location>
</feature>
<feature type="region of interest" description="Disordered" evidence="1">
    <location>
        <begin position="442"/>
        <end position="477"/>
    </location>
</feature>
<evidence type="ECO:0000313" key="3">
    <source>
        <dbReference type="Proteomes" id="UP000051952"/>
    </source>
</evidence>
<feature type="region of interest" description="Disordered" evidence="1">
    <location>
        <begin position="1194"/>
        <end position="1267"/>
    </location>
</feature>
<feature type="compositionally biased region" description="Low complexity" evidence="1">
    <location>
        <begin position="1331"/>
        <end position="1342"/>
    </location>
</feature>
<feature type="region of interest" description="Disordered" evidence="1">
    <location>
        <begin position="129"/>
        <end position="156"/>
    </location>
</feature>
<organism evidence="2 3">
    <name type="scientific">Bodo saltans</name>
    <name type="common">Flagellated protozoan</name>
    <dbReference type="NCBI Taxonomy" id="75058"/>
    <lineage>
        <taxon>Eukaryota</taxon>
        <taxon>Discoba</taxon>
        <taxon>Euglenozoa</taxon>
        <taxon>Kinetoplastea</taxon>
        <taxon>Metakinetoplastina</taxon>
        <taxon>Eubodonida</taxon>
        <taxon>Bodonidae</taxon>
        <taxon>Bodo</taxon>
    </lineage>
</organism>
<evidence type="ECO:0000313" key="2">
    <source>
        <dbReference type="EMBL" id="CUF37743.1"/>
    </source>
</evidence>
<feature type="compositionally biased region" description="Polar residues" evidence="1">
    <location>
        <begin position="442"/>
        <end position="461"/>
    </location>
</feature>
<feature type="compositionally biased region" description="Basic and acidic residues" evidence="1">
    <location>
        <begin position="1208"/>
        <end position="1233"/>
    </location>
</feature>
<feature type="compositionally biased region" description="Polar residues" evidence="1">
    <location>
        <begin position="1094"/>
        <end position="1115"/>
    </location>
</feature>
<dbReference type="Proteomes" id="UP000051952">
    <property type="component" value="Unassembled WGS sequence"/>
</dbReference>
<dbReference type="SUPFAM" id="SSF51206">
    <property type="entry name" value="cAMP-binding domain-like"/>
    <property type="match status" value="2"/>
</dbReference>
<feature type="region of interest" description="Disordered" evidence="1">
    <location>
        <begin position="391"/>
        <end position="416"/>
    </location>
</feature>
<evidence type="ECO:0008006" key="4">
    <source>
        <dbReference type="Google" id="ProtNLM"/>
    </source>
</evidence>
<feature type="compositionally biased region" description="Low complexity" evidence="1">
    <location>
        <begin position="67"/>
        <end position="79"/>
    </location>
</feature>
<feature type="region of interest" description="Disordered" evidence="1">
    <location>
        <begin position="1311"/>
        <end position="1351"/>
    </location>
</feature>
<dbReference type="EMBL" id="CYKH01000311">
    <property type="protein sequence ID" value="CUF37743.1"/>
    <property type="molecule type" value="Genomic_DNA"/>
</dbReference>
<reference evidence="3" key="1">
    <citation type="submission" date="2015-09" db="EMBL/GenBank/DDBJ databases">
        <authorList>
            <consortium name="Pathogen Informatics"/>
        </authorList>
    </citation>
    <scope>NUCLEOTIDE SEQUENCE [LARGE SCALE GENOMIC DNA]</scope>
    <source>
        <strain evidence="3">Lake Konstanz</strain>
    </source>
</reference>
<keyword evidence="3" id="KW-1185">Reference proteome</keyword>
<dbReference type="InterPro" id="IPR014710">
    <property type="entry name" value="RmlC-like_jellyroll"/>
</dbReference>
<feature type="region of interest" description="Disordered" evidence="1">
    <location>
        <begin position="59"/>
        <end position="94"/>
    </location>
</feature>
<feature type="compositionally biased region" description="Basic and acidic residues" evidence="1">
    <location>
        <begin position="1474"/>
        <end position="1484"/>
    </location>
</feature>
<feature type="region of interest" description="Disordered" evidence="1">
    <location>
        <begin position="1065"/>
        <end position="1115"/>
    </location>
</feature>